<dbReference type="AlphaFoldDB" id="A0A6I4T7P9"/>
<sequence>MLKRKPPVEVAGYLNRLIFVVDIFSGKWGCKWYSVINESGADEDVSP</sequence>
<protein>
    <submittedName>
        <fullName evidence="1">Uncharacterized protein</fullName>
    </submittedName>
</protein>
<keyword evidence="2" id="KW-1185">Reference proteome</keyword>
<reference evidence="1 2" key="1">
    <citation type="submission" date="2019-12" db="EMBL/GenBank/DDBJ databases">
        <title>Genomic-based taxomic classification of the family Erythrobacteraceae.</title>
        <authorList>
            <person name="Xu L."/>
        </authorList>
    </citation>
    <scope>NUCLEOTIDE SEQUENCE [LARGE SCALE GENOMIC DNA]</scope>
    <source>
        <strain evidence="1 2">LMG 29518</strain>
    </source>
</reference>
<dbReference type="OrthoDB" id="9975263at2"/>
<gene>
    <name evidence="1" type="ORF">GRI91_08940</name>
</gene>
<evidence type="ECO:0000313" key="1">
    <source>
        <dbReference type="EMBL" id="MXO65880.1"/>
    </source>
</evidence>
<proteinExistence type="predicted"/>
<dbReference type="RefSeq" id="WP_160736295.1">
    <property type="nucleotide sequence ID" value="NZ_WTYT01000003.1"/>
</dbReference>
<dbReference type="EMBL" id="WTYT01000003">
    <property type="protein sequence ID" value="MXO65880.1"/>
    <property type="molecule type" value="Genomic_DNA"/>
</dbReference>
<name>A0A6I4T7P9_9SPHN</name>
<accession>A0A6I4T7P9</accession>
<evidence type="ECO:0000313" key="2">
    <source>
        <dbReference type="Proteomes" id="UP000438476"/>
    </source>
</evidence>
<dbReference type="Proteomes" id="UP000438476">
    <property type="component" value="Unassembled WGS sequence"/>
</dbReference>
<organism evidence="1 2">
    <name type="scientific">Altericroceibacterium endophyticum</name>
    <dbReference type="NCBI Taxonomy" id="1808508"/>
    <lineage>
        <taxon>Bacteria</taxon>
        <taxon>Pseudomonadati</taxon>
        <taxon>Pseudomonadota</taxon>
        <taxon>Alphaproteobacteria</taxon>
        <taxon>Sphingomonadales</taxon>
        <taxon>Erythrobacteraceae</taxon>
        <taxon>Altericroceibacterium</taxon>
    </lineage>
</organism>
<comment type="caution">
    <text evidence="1">The sequence shown here is derived from an EMBL/GenBank/DDBJ whole genome shotgun (WGS) entry which is preliminary data.</text>
</comment>